<evidence type="ECO:0000313" key="3">
    <source>
        <dbReference type="Proteomes" id="UP001472677"/>
    </source>
</evidence>
<keyword evidence="1" id="KW-0175">Coiled coil</keyword>
<organism evidence="2 3">
    <name type="scientific">Hibiscus sabdariffa</name>
    <name type="common">roselle</name>
    <dbReference type="NCBI Taxonomy" id="183260"/>
    <lineage>
        <taxon>Eukaryota</taxon>
        <taxon>Viridiplantae</taxon>
        <taxon>Streptophyta</taxon>
        <taxon>Embryophyta</taxon>
        <taxon>Tracheophyta</taxon>
        <taxon>Spermatophyta</taxon>
        <taxon>Magnoliopsida</taxon>
        <taxon>eudicotyledons</taxon>
        <taxon>Gunneridae</taxon>
        <taxon>Pentapetalae</taxon>
        <taxon>rosids</taxon>
        <taxon>malvids</taxon>
        <taxon>Malvales</taxon>
        <taxon>Malvaceae</taxon>
        <taxon>Malvoideae</taxon>
        <taxon>Hibiscus</taxon>
    </lineage>
</organism>
<evidence type="ECO:0000256" key="1">
    <source>
        <dbReference type="SAM" id="Coils"/>
    </source>
</evidence>
<evidence type="ECO:0000313" key="2">
    <source>
        <dbReference type="EMBL" id="KAK8597211.1"/>
    </source>
</evidence>
<sequence>MVELQSTPVEEGAELKTIDDIMDEVLGTRLGYIPGLDYGPKPNKKSSSVYRIDLEKRLKNKEEELNACKSNFEVLQTQMDAMRYALLAAEIQVPPLQFLGKQYS</sequence>
<keyword evidence="3" id="KW-1185">Reference proteome</keyword>
<reference evidence="2 3" key="1">
    <citation type="journal article" date="2024" name="G3 (Bethesda)">
        <title>Genome assembly of Hibiscus sabdariffa L. provides insights into metabolisms of medicinal natural products.</title>
        <authorList>
            <person name="Kim T."/>
        </authorList>
    </citation>
    <scope>NUCLEOTIDE SEQUENCE [LARGE SCALE GENOMIC DNA]</scope>
    <source>
        <strain evidence="2">TK-2024</strain>
        <tissue evidence="2">Old leaves</tissue>
    </source>
</reference>
<dbReference type="Proteomes" id="UP001472677">
    <property type="component" value="Unassembled WGS sequence"/>
</dbReference>
<dbReference type="EMBL" id="JBBPBM010000002">
    <property type="protein sequence ID" value="KAK8597211.1"/>
    <property type="molecule type" value="Genomic_DNA"/>
</dbReference>
<comment type="caution">
    <text evidence="2">The sequence shown here is derived from an EMBL/GenBank/DDBJ whole genome shotgun (WGS) entry which is preliminary data.</text>
</comment>
<gene>
    <name evidence="2" type="ORF">V6N12_065687</name>
</gene>
<accession>A0ABR2G9F6</accession>
<feature type="coiled-coil region" evidence="1">
    <location>
        <begin position="51"/>
        <end position="78"/>
    </location>
</feature>
<name>A0ABR2G9F6_9ROSI</name>
<protein>
    <submittedName>
        <fullName evidence="2">Uncharacterized protein</fullName>
    </submittedName>
</protein>
<proteinExistence type="predicted"/>